<dbReference type="CDD" id="cd00082">
    <property type="entry name" value="HisKA"/>
    <property type="match status" value="1"/>
</dbReference>
<organism evidence="15 16">
    <name type="scientific">Paenibacillus rhizovicinus</name>
    <dbReference type="NCBI Taxonomy" id="2704463"/>
    <lineage>
        <taxon>Bacteria</taxon>
        <taxon>Bacillati</taxon>
        <taxon>Bacillota</taxon>
        <taxon>Bacilli</taxon>
        <taxon>Bacillales</taxon>
        <taxon>Paenibacillaceae</taxon>
        <taxon>Paenibacillus</taxon>
    </lineage>
</organism>
<evidence type="ECO:0000313" key="15">
    <source>
        <dbReference type="EMBL" id="QHW34010.1"/>
    </source>
</evidence>
<name>A0A6C0P629_9BACL</name>
<dbReference type="SUPFAM" id="SSF158472">
    <property type="entry name" value="HAMP domain-like"/>
    <property type="match status" value="1"/>
</dbReference>
<dbReference type="Pfam" id="PF00512">
    <property type="entry name" value="HisKA"/>
    <property type="match status" value="1"/>
</dbReference>
<comment type="catalytic activity">
    <reaction evidence="1">
        <text>ATP + protein L-histidine = ADP + protein N-phospho-L-histidine.</text>
        <dbReference type="EC" id="2.7.13.3"/>
    </reaction>
</comment>
<evidence type="ECO:0000256" key="4">
    <source>
        <dbReference type="ARBA" id="ARBA00022475"/>
    </source>
</evidence>
<keyword evidence="16" id="KW-1185">Reference proteome</keyword>
<evidence type="ECO:0000313" key="16">
    <source>
        <dbReference type="Proteomes" id="UP000479114"/>
    </source>
</evidence>
<evidence type="ECO:0000259" key="13">
    <source>
        <dbReference type="PROSITE" id="PS50109"/>
    </source>
</evidence>
<dbReference type="Gene3D" id="3.30.565.10">
    <property type="entry name" value="Histidine kinase-like ATPase, C-terminal domain"/>
    <property type="match status" value="1"/>
</dbReference>
<dbReference type="PROSITE" id="PS50109">
    <property type="entry name" value="HIS_KIN"/>
    <property type="match status" value="1"/>
</dbReference>
<evidence type="ECO:0000256" key="11">
    <source>
        <dbReference type="ARBA" id="ARBA00023136"/>
    </source>
</evidence>
<evidence type="ECO:0000256" key="1">
    <source>
        <dbReference type="ARBA" id="ARBA00000085"/>
    </source>
</evidence>
<evidence type="ECO:0000256" key="3">
    <source>
        <dbReference type="ARBA" id="ARBA00012438"/>
    </source>
</evidence>
<keyword evidence="12" id="KW-1133">Transmembrane helix</keyword>
<dbReference type="EMBL" id="CP048286">
    <property type="protein sequence ID" value="QHW34010.1"/>
    <property type="molecule type" value="Genomic_DNA"/>
</dbReference>
<keyword evidence="10" id="KW-0902">Two-component regulatory system</keyword>
<evidence type="ECO:0000256" key="5">
    <source>
        <dbReference type="ARBA" id="ARBA00022553"/>
    </source>
</evidence>
<comment type="subcellular location">
    <subcellularLocation>
        <location evidence="2">Cell membrane</location>
        <topology evidence="2">Multi-pass membrane protein</topology>
    </subcellularLocation>
</comment>
<evidence type="ECO:0000256" key="10">
    <source>
        <dbReference type="ARBA" id="ARBA00023012"/>
    </source>
</evidence>
<evidence type="ECO:0000256" key="9">
    <source>
        <dbReference type="ARBA" id="ARBA00022840"/>
    </source>
</evidence>
<keyword evidence="9" id="KW-0067">ATP-binding</keyword>
<dbReference type="GO" id="GO:0004721">
    <property type="term" value="F:phosphoprotein phosphatase activity"/>
    <property type="evidence" value="ECO:0007669"/>
    <property type="project" value="TreeGrafter"/>
</dbReference>
<dbReference type="Pfam" id="PF02518">
    <property type="entry name" value="HATPase_c"/>
    <property type="match status" value="1"/>
</dbReference>
<proteinExistence type="predicted"/>
<dbReference type="AlphaFoldDB" id="A0A6C0P629"/>
<evidence type="ECO:0000256" key="2">
    <source>
        <dbReference type="ARBA" id="ARBA00004651"/>
    </source>
</evidence>
<dbReference type="InterPro" id="IPR004358">
    <property type="entry name" value="Sig_transdc_His_kin-like_C"/>
</dbReference>
<dbReference type="GO" id="GO:0016036">
    <property type="term" value="P:cellular response to phosphate starvation"/>
    <property type="evidence" value="ECO:0007669"/>
    <property type="project" value="TreeGrafter"/>
</dbReference>
<dbReference type="InterPro" id="IPR036097">
    <property type="entry name" value="HisK_dim/P_sf"/>
</dbReference>
<dbReference type="InterPro" id="IPR003594">
    <property type="entry name" value="HATPase_dom"/>
</dbReference>
<dbReference type="SUPFAM" id="SSF47384">
    <property type="entry name" value="Homodimeric domain of signal transducing histidine kinase"/>
    <property type="match status" value="1"/>
</dbReference>
<reference evidence="15 16" key="1">
    <citation type="submission" date="2020-02" db="EMBL/GenBank/DDBJ databases">
        <title>Paenibacillus sp. nov., isolated from rhizosphere soil of tomato.</title>
        <authorList>
            <person name="Weon H.-Y."/>
            <person name="Lee S.A."/>
        </authorList>
    </citation>
    <scope>NUCLEOTIDE SEQUENCE [LARGE SCALE GENOMIC DNA]</scope>
    <source>
        <strain evidence="15 16">14171R-81</strain>
    </source>
</reference>
<sequence>MIRIRMRNSIAFRLFAVTFVVIMLFVGLLLTLLAAGFSSFYEQRQKSDLKNELRQIGREYAMTRQQEGHPGMPPYIAQFESDYFAKAAVLTVRDSAVTTVLMGGSQPRQQIILRSGNGNVRIPSDSEMILVPNPPQQSELEGMMLAAQEWVKNGAALSEVMAEDKTIVYRSLPDSLSAQDAAVHQLIAVTRVSGSDERNGVVLFAVSSLQPVSHAASVFKVLSIYVLGGALVLVLLLAFGYARMVTKPLIRLNALAGRLANPAIQERAGWKRNDEIGELARTLDFLADNWHGTLLELETANEKLRKDIEREKKLEQMRRQFIAGVSHELKTPLSLIGGYAEGLRDNIGSGAKREMYAEVILEEARRMAAIVGDMLDLSHLESGQYSLKLESFHVPELLNEAAERAAALGAAKSIDVVVNLTFDEEERMAAVADRFRIDQVLTNLLTNAVRHTPEGAKIALTAAAEGDDWHIAVYNDGEPIPEEELSRIWGQFYRVDKGRSRESGGTGIGLAIVRQILELHGSRYDARNERKGVAFAFTLRRA</sequence>
<keyword evidence="7" id="KW-0547">Nucleotide-binding</keyword>
<keyword evidence="8" id="KW-0418">Kinase</keyword>
<dbReference type="RefSeq" id="WP_162644007.1">
    <property type="nucleotide sequence ID" value="NZ_CP048286.1"/>
</dbReference>
<dbReference type="FunFam" id="3.30.565.10:FF:000006">
    <property type="entry name" value="Sensor histidine kinase WalK"/>
    <property type="match status" value="1"/>
</dbReference>
<dbReference type="CDD" id="cd06225">
    <property type="entry name" value="HAMP"/>
    <property type="match status" value="1"/>
</dbReference>
<dbReference type="GO" id="GO:0000155">
    <property type="term" value="F:phosphorelay sensor kinase activity"/>
    <property type="evidence" value="ECO:0007669"/>
    <property type="project" value="InterPro"/>
</dbReference>
<dbReference type="PANTHER" id="PTHR45453">
    <property type="entry name" value="PHOSPHATE REGULON SENSOR PROTEIN PHOR"/>
    <property type="match status" value="1"/>
</dbReference>
<feature type="transmembrane region" description="Helical" evidence="12">
    <location>
        <begin position="222"/>
        <end position="242"/>
    </location>
</feature>
<keyword evidence="4" id="KW-1003">Cell membrane</keyword>
<dbReference type="SUPFAM" id="SSF55874">
    <property type="entry name" value="ATPase domain of HSP90 chaperone/DNA topoisomerase II/histidine kinase"/>
    <property type="match status" value="1"/>
</dbReference>
<dbReference type="Proteomes" id="UP000479114">
    <property type="component" value="Chromosome"/>
</dbReference>
<dbReference type="InterPro" id="IPR005467">
    <property type="entry name" value="His_kinase_dom"/>
</dbReference>
<evidence type="ECO:0000259" key="14">
    <source>
        <dbReference type="PROSITE" id="PS50885"/>
    </source>
</evidence>
<dbReference type="InterPro" id="IPR003661">
    <property type="entry name" value="HisK_dim/P_dom"/>
</dbReference>
<dbReference type="InterPro" id="IPR003660">
    <property type="entry name" value="HAMP_dom"/>
</dbReference>
<evidence type="ECO:0000256" key="8">
    <source>
        <dbReference type="ARBA" id="ARBA00022777"/>
    </source>
</evidence>
<dbReference type="GO" id="GO:0005886">
    <property type="term" value="C:plasma membrane"/>
    <property type="evidence" value="ECO:0007669"/>
    <property type="project" value="UniProtKB-SubCell"/>
</dbReference>
<dbReference type="FunFam" id="1.10.287.130:FF:000001">
    <property type="entry name" value="Two-component sensor histidine kinase"/>
    <property type="match status" value="1"/>
</dbReference>
<dbReference type="Gene3D" id="6.10.340.10">
    <property type="match status" value="1"/>
</dbReference>
<dbReference type="GO" id="GO:0005524">
    <property type="term" value="F:ATP binding"/>
    <property type="evidence" value="ECO:0007669"/>
    <property type="project" value="UniProtKB-KW"/>
</dbReference>
<keyword evidence="5" id="KW-0597">Phosphoprotein</keyword>
<dbReference type="InterPro" id="IPR036890">
    <property type="entry name" value="HATPase_C_sf"/>
</dbReference>
<dbReference type="InterPro" id="IPR050351">
    <property type="entry name" value="BphY/WalK/GraS-like"/>
</dbReference>
<evidence type="ECO:0000256" key="12">
    <source>
        <dbReference type="SAM" id="Phobius"/>
    </source>
</evidence>
<dbReference type="PROSITE" id="PS50885">
    <property type="entry name" value="HAMP"/>
    <property type="match status" value="1"/>
</dbReference>
<keyword evidence="12" id="KW-0812">Transmembrane</keyword>
<accession>A0A6C0P629</accession>
<dbReference type="EC" id="2.7.13.3" evidence="3"/>
<feature type="domain" description="Histidine kinase" evidence="13">
    <location>
        <begin position="324"/>
        <end position="542"/>
    </location>
</feature>
<dbReference type="KEGG" id="prz:GZH47_26605"/>
<dbReference type="Gene3D" id="1.10.287.130">
    <property type="match status" value="1"/>
</dbReference>
<protein>
    <recommendedName>
        <fullName evidence="3">histidine kinase</fullName>
        <ecNumber evidence="3">2.7.13.3</ecNumber>
    </recommendedName>
</protein>
<evidence type="ECO:0000256" key="7">
    <source>
        <dbReference type="ARBA" id="ARBA00022741"/>
    </source>
</evidence>
<dbReference type="SMART" id="SM00388">
    <property type="entry name" value="HisKA"/>
    <property type="match status" value="1"/>
</dbReference>
<evidence type="ECO:0000256" key="6">
    <source>
        <dbReference type="ARBA" id="ARBA00022679"/>
    </source>
</evidence>
<dbReference type="SMART" id="SM00387">
    <property type="entry name" value="HATPase_c"/>
    <property type="match status" value="1"/>
</dbReference>
<keyword evidence="6" id="KW-0808">Transferase</keyword>
<dbReference type="PANTHER" id="PTHR45453:SF3">
    <property type="entry name" value="HISTIDINE KINASE"/>
    <property type="match status" value="1"/>
</dbReference>
<feature type="domain" description="HAMP" evidence="14">
    <location>
        <begin position="243"/>
        <end position="295"/>
    </location>
</feature>
<keyword evidence="11 12" id="KW-0472">Membrane</keyword>
<gene>
    <name evidence="15" type="ORF">GZH47_26605</name>
</gene>
<dbReference type="PRINTS" id="PR00344">
    <property type="entry name" value="BCTRLSENSOR"/>
</dbReference>